<dbReference type="EMBL" id="LGSZ01000031">
    <property type="protein sequence ID" value="KPH81227.1"/>
    <property type="molecule type" value="Genomic_DNA"/>
</dbReference>
<dbReference type="InterPro" id="IPR013078">
    <property type="entry name" value="His_Pase_superF_clade-1"/>
</dbReference>
<protein>
    <submittedName>
        <fullName evidence="3">Phosphoglycerate mutase</fullName>
    </submittedName>
</protein>
<dbReference type="OrthoDB" id="9781415at2"/>
<sequence length="203" mass="21990">MTNSDPREPDAPLQVYLVRHGQTEWSLSGQHTGRTDIALTPQGEDEARALQPSFRGLTFSHVLTSPRQRARQTAALVGLGAQAAVEPDLAEWDYGDYDGLRSVEIRAMRPGWNIVRDGCPNGESPAQITARADRLAAKLSALSGPVAVFTHGHFGRCLAARWIGLDLTAVQNLLLGTACYGVLGYDPGHPENRVIARWNIAVA</sequence>
<organism evidence="3 4">
    <name type="scientific">Bosea vaviloviae</name>
    <dbReference type="NCBI Taxonomy" id="1526658"/>
    <lineage>
        <taxon>Bacteria</taxon>
        <taxon>Pseudomonadati</taxon>
        <taxon>Pseudomonadota</taxon>
        <taxon>Alphaproteobacteria</taxon>
        <taxon>Hyphomicrobiales</taxon>
        <taxon>Boseaceae</taxon>
        <taxon>Bosea</taxon>
    </lineage>
</organism>
<dbReference type="Pfam" id="PF00300">
    <property type="entry name" value="His_Phos_1"/>
    <property type="match status" value="1"/>
</dbReference>
<dbReference type="InterPro" id="IPR029033">
    <property type="entry name" value="His_PPase_superfam"/>
</dbReference>
<proteinExistence type="predicted"/>
<dbReference type="PANTHER" id="PTHR48100">
    <property type="entry name" value="BROAD-SPECIFICITY PHOSPHATASE YOR283W-RELATED"/>
    <property type="match status" value="1"/>
</dbReference>
<feature type="active site" description="Proton donor/acceptor" evidence="1">
    <location>
        <position position="91"/>
    </location>
</feature>
<evidence type="ECO:0000313" key="3">
    <source>
        <dbReference type="EMBL" id="KPH81227.1"/>
    </source>
</evidence>
<keyword evidence="4" id="KW-1185">Reference proteome</keyword>
<dbReference type="CDD" id="cd07067">
    <property type="entry name" value="HP_PGM_like"/>
    <property type="match status" value="1"/>
</dbReference>
<dbReference type="SMART" id="SM00855">
    <property type="entry name" value="PGAM"/>
    <property type="match status" value="1"/>
</dbReference>
<gene>
    <name evidence="3" type="ORF">AE618_09345</name>
</gene>
<comment type="caution">
    <text evidence="3">The sequence shown here is derived from an EMBL/GenBank/DDBJ whole genome shotgun (WGS) entry which is preliminary data.</text>
</comment>
<evidence type="ECO:0000313" key="4">
    <source>
        <dbReference type="Proteomes" id="UP000037822"/>
    </source>
</evidence>
<feature type="binding site" evidence="2">
    <location>
        <begin position="32"/>
        <end position="33"/>
    </location>
    <ligand>
        <name>substrate</name>
    </ligand>
</feature>
<dbReference type="GO" id="GO:0050278">
    <property type="term" value="F:sedoheptulose-bisphosphatase activity"/>
    <property type="evidence" value="ECO:0007669"/>
    <property type="project" value="TreeGrafter"/>
</dbReference>
<reference evidence="3 4" key="1">
    <citation type="submission" date="2015-07" db="EMBL/GenBank/DDBJ databases">
        <title>Whole genome sequencing of Bosea vaviloviae isolated from cave pool.</title>
        <authorList>
            <person name="Tan N.E.H."/>
            <person name="Lee Y.P."/>
            <person name="Gan H.M."/>
            <person name="Barton H."/>
            <person name="Savka M.A."/>
        </authorList>
    </citation>
    <scope>NUCLEOTIDE SEQUENCE [LARGE SCALE GENOMIC DNA]</scope>
    <source>
        <strain evidence="3 4">SD260</strain>
    </source>
</reference>
<dbReference type="AlphaFoldDB" id="A0A0N0MBQ5"/>
<feature type="binding site" evidence="2">
    <location>
        <begin position="91"/>
        <end position="94"/>
    </location>
    <ligand>
        <name>substrate</name>
    </ligand>
</feature>
<dbReference type="GO" id="GO:0046390">
    <property type="term" value="P:ribose phosphate biosynthetic process"/>
    <property type="evidence" value="ECO:0007669"/>
    <property type="project" value="TreeGrafter"/>
</dbReference>
<dbReference type="RefSeq" id="WP_054208779.1">
    <property type="nucleotide sequence ID" value="NZ_LGSZ01000031.1"/>
</dbReference>
<accession>A0A0N0MBQ5</accession>
<feature type="active site" description="Tele-phosphohistidine intermediate" evidence="1">
    <location>
        <position position="20"/>
    </location>
</feature>
<evidence type="ECO:0000256" key="2">
    <source>
        <dbReference type="PIRSR" id="PIRSR613078-2"/>
    </source>
</evidence>
<feature type="binding site" evidence="2">
    <location>
        <position position="69"/>
    </location>
    <ligand>
        <name>substrate</name>
    </ligand>
</feature>
<dbReference type="PANTHER" id="PTHR48100:SF15">
    <property type="entry name" value="SEDOHEPTULOSE 1,7-BISPHOSPHATASE"/>
    <property type="match status" value="1"/>
</dbReference>
<dbReference type="SUPFAM" id="SSF53254">
    <property type="entry name" value="Phosphoglycerate mutase-like"/>
    <property type="match status" value="1"/>
</dbReference>
<dbReference type="Proteomes" id="UP000037822">
    <property type="component" value="Unassembled WGS sequence"/>
</dbReference>
<dbReference type="InterPro" id="IPR050275">
    <property type="entry name" value="PGM_Phosphatase"/>
</dbReference>
<dbReference type="Gene3D" id="3.40.50.1240">
    <property type="entry name" value="Phosphoglycerate mutase-like"/>
    <property type="match status" value="1"/>
</dbReference>
<evidence type="ECO:0000256" key="1">
    <source>
        <dbReference type="PIRSR" id="PIRSR613078-1"/>
    </source>
</evidence>
<dbReference type="PATRIC" id="fig|1526658.3.peg.5358"/>
<name>A0A0N0MBQ5_9HYPH</name>